<dbReference type="Gene3D" id="3.30.565.60">
    <property type="match status" value="1"/>
</dbReference>
<feature type="domain" description="Schlafen AlbA-2" evidence="2">
    <location>
        <begin position="15"/>
        <end position="131"/>
    </location>
</feature>
<evidence type="ECO:0000256" key="1">
    <source>
        <dbReference type="SAM" id="MobiDB-lite"/>
    </source>
</evidence>
<dbReference type="InterPro" id="IPR038461">
    <property type="entry name" value="Schlafen_AlbA_2_dom_sf"/>
</dbReference>
<proteinExistence type="predicted"/>
<reference evidence="3" key="1">
    <citation type="submission" date="2019-06" db="EMBL/GenBank/DDBJ databases">
        <authorList>
            <person name="Murdoch R.W."/>
            <person name="Fathepure B."/>
        </authorList>
    </citation>
    <scope>NUCLEOTIDE SEQUENCE</scope>
</reference>
<feature type="compositionally biased region" description="Basic and acidic residues" evidence="1">
    <location>
        <begin position="131"/>
        <end position="154"/>
    </location>
</feature>
<dbReference type="InterPro" id="IPR038475">
    <property type="entry name" value="RecG_C_sf"/>
</dbReference>
<organism evidence="3">
    <name type="scientific">uncultured organism</name>
    <dbReference type="NCBI Taxonomy" id="155900"/>
    <lineage>
        <taxon>unclassified sequences</taxon>
        <taxon>environmental samples</taxon>
    </lineage>
</organism>
<dbReference type="PANTHER" id="PTHR30595">
    <property type="entry name" value="GLPR-RELATED TRANSCRIPTIONAL REPRESSOR"/>
    <property type="match status" value="1"/>
</dbReference>
<dbReference type="EMBL" id="MN079130">
    <property type="protein sequence ID" value="QEA06200.1"/>
    <property type="molecule type" value="Genomic_DNA"/>
</dbReference>
<sequence>MLSEQALLTLKQGGESERVELKPSTAQGHAIRRAICAFANDLAGGGEPGVILIGLADDGACRGLPDLDEAQQKLANWAHGGDILPLPDVEIYHRDLDDCPVIIVEVRPHAEPPVRYQGQTWVRVGTTNHRATPEQERRLTERRRGGDRPFDHRPAVGTGLADLDLDYFRREYLPNAVSPEVLEENQRTTEDQLRSLRFLTNDEPNNGALLVLGNDPAAHIPGAYVQFLRIDGAELADPIKDAKTLAGALPGVMAQLDELFDVHVQVAVDIGAAPREQRRPDYPIVALRQLARNALIHRDYEATHAPVRIYWFNDRIEIHNPGGLYGQVTRENFGQGVTDYRNPLLAEAMHILGYVQRFGFGIPLARRHLRENGNPEPLFHFEPTYLAVTVGAAE</sequence>
<protein>
    <recommendedName>
        <fullName evidence="2">Schlafen AlbA-2 domain-containing protein</fullName>
    </recommendedName>
</protein>
<feature type="region of interest" description="Disordered" evidence="1">
    <location>
        <begin position="128"/>
        <end position="155"/>
    </location>
</feature>
<accession>A0A5B8RBM6</accession>
<evidence type="ECO:0000259" key="2">
    <source>
        <dbReference type="Pfam" id="PF04326"/>
    </source>
</evidence>
<evidence type="ECO:0000313" key="3">
    <source>
        <dbReference type="EMBL" id="QEA06200.1"/>
    </source>
</evidence>
<dbReference type="AlphaFoldDB" id="A0A5B8RBM6"/>
<gene>
    <name evidence="3" type="ORF">KBTEX_02530</name>
</gene>
<dbReference type="Gene3D" id="3.30.950.30">
    <property type="entry name" value="Schlafen, AAA domain"/>
    <property type="match status" value="1"/>
</dbReference>
<dbReference type="PANTHER" id="PTHR30595:SF6">
    <property type="entry name" value="SCHLAFEN ALBA-2 DOMAIN-CONTAINING PROTEIN"/>
    <property type="match status" value="1"/>
</dbReference>
<dbReference type="Pfam" id="PF13749">
    <property type="entry name" value="HATPase_c_4"/>
    <property type="match status" value="1"/>
</dbReference>
<dbReference type="Pfam" id="PF04326">
    <property type="entry name" value="SLFN_AlbA_2"/>
    <property type="match status" value="1"/>
</dbReference>
<dbReference type="InterPro" id="IPR007421">
    <property type="entry name" value="Schlafen_AlbA_2_dom"/>
</dbReference>
<name>A0A5B8RBM6_9ZZZZ</name>